<dbReference type="SUPFAM" id="SSF54975">
    <property type="entry name" value="Acylphosphatase/BLUF domain-like"/>
    <property type="match status" value="1"/>
</dbReference>
<dbReference type="SMR" id="A2EYD4"/>
<name>A2EYD4_TRIV3</name>
<dbReference type="VEuPathDB" id="TrichDB:TVAG_054590"/>
<dbReference type="PROSITE" id="PS51160">
    <property type="entry name" value="ACYLPHOSPHATASE_3"/>
    <property type="match status" value="1"/>
</dbReference>
<dbReference type="InterPro" id="IPR036046">
    <property type="entry name" value="Acylphosphatase-like_dom_sf"/>
</dbReference>
<evidence type="ECO:0000256" key="1">
    <source>
        <dbReference type="PROSITE-ProRule" id="PRU00520"/>
    </source>
</evidence>
<dbReference type="AlphaFoldDB" id="A2EYD4"/>
<dbReference type="Pfam" id="PF00708">
    <property type="entry name" value="Acylphosphatase"/>
    <property type="match status" value="1"/>
</dbReference>
<comment type="similarity">
    <text evidence="2">Belongs to the acylphosphatase family.</text>
</comment>
<reference evidence="4" key="2">
    <citation type="journal article" date="2007" name="Science">
        <title>Draft genome sequence of the sexually transmitted pathogen Trichomonas vaginalis.</title>
        <authorList>
            <person name="Carlton J.M."/>
            <person name="Hirt R.P."/>
            <person name="Silva J.C."/>
            <person name="Delcher A.L."/>
            <person name="Schatz M."/>
            <person name="Zhao Q."/>
            <person name="Wortman J.R."/>
            <person name="Bidwell S.L."/>
            <person name="Alsmark U.C.M."/>
            <person name="Besteiro S."/>
            <person name="Sicheritz-Ponten T."/>
            <person name="Noel C.J."/>
            <person name="Dacks J.B."/>
            <person name="Foster P.G."/>
            <person name="Simillion C."/>
            <person name="Van de Peer Y."/>
            <person name="Miranda-Saavedra D."/>
            <person name="Barton G.J."/>
            <person name="Westrop G.D."/>
            <person name="Mueller S."/>
            <person name="Dessi D."/>
            <person name="Fiori P.L."/>
            <person name="Ren Q."/>
            <person name="Paulsen I."/>
            <person name="Zhang H."/>
            <person name="Bastida-Corcuera F.D."/>
            <person name="Simoes-Barbosa A."/>
            <person name="Brown M.T."/>
            <person name="Hayes R.D."/>
            <person name="Mukherjee M."/>
            <person name="Okumura C.Y."/>
            <person name="Schneider R."/>
            <person name="Smith A.J."/>
            <person name="Vanacova S."/>
            <person name="Villalvazo M."/>
            <person name="Haas B.J."/>
            <person name="Pertea M."/>
            <person name="Feldblyum T.V."/>
            <person name="Utterback T.R."/>
            <person name="Shu C.L."/>
            <person name="Osoegawa K."/>
            <person name="de Jong P.J."/>
            <person name="Hrdy I."/>
            <person name="Horvathova L."/>
            <person name="Zubacova Z."/>
            <person name="Dolezal P."/>
            <person name="Malik S.B."/>
            <person name="Logsdon J.M. Jr."/>
            <person name="Henze K."/>
            <person name="Gupta A."/>
            <person name="Wang C.C."/>
            <person name="Dunne R.L."/>
            <person name="Upcroft J.A."/>
            <person name="Upcroft P."/>
            <person name="White O."/>
            <person name="Salzberg S.L."/>
            <person name="Tang P."/>
            <person name="Chiu C.-H."/>
            <person name="Lee Y.-S."/>
            <person name="Embley T.M."/>
            <person name="Coombs G.H."/>
            <person name="Mottram J.C."/>
            <person name="Tachezy J."/>
            <person name="Fraser-Liggett C.M."/>
            <person name="Johnson P.J."/>
        </authorList>
    </citation>
    <scope>NUCLEOTIDE SEQUENCE [LARGE SCALE GENOMIC DNA]</scope>
    <source>
        <strain evidence="4">G3</strain>
    </source>
</reference>
<proteinExistence type="inferred from homology"/>
<dbReference type="OMA" id="KPLNSWG"/>
<dbReference type="GO" id="GO:0003998">
    <property type="term" value="F:acylphosphatase activity"/>
    <property type="evidence" value="ECO:0007669"/>
    <property type="project" value="UniProtKB-EC"/>
</dbReference>
<feature type="domain" description="Acylphosphatase-like" evidence="3">
    <location>
        <begin position="7"/>
        <end position="106"/>
    </location>
</feature>
<evidence type="ECO:0000313" key="4">
    <source>
        <dbReference type="EMBL" id="EAY02361.1"/>
    </source>
</evidence>
<dbReference type="VEuPathDB" id="TrichDB:TVAGG3_0774040"/>
<dbReference type="EC" id="3.6.1.7" evidence="1"/>
<dbReference type="Proteomes" id="UP000001542">
    <property type="component" value="Unassembled WGS sequence"/>
</dbReference>
<dbReference type="OrthoDB" id="10248766at2759"/>
<evidence type="ECO:0000256" key="2">
    <source>
        <dbReference type="RuleBase" id="RU004168"/>
    </source>
</evidence>
<protein>
    <recommendedName>
        <fullName evidence="1">acylphosphatase</fullName>
        <ecNumber evidence="1">3.6.1.7</ecNumber>
    </recommendedName>
</protein>
<dbReference type="EMBL" id="DS113539">
    <property type="protein sequence ID" value="EAY02361.1"/>
    <property type="molecule type" value="Genomic_DNA"/>
</dbReference>
<dbReference type="eggNOG" id="ENOG502S3VU">
    <property type="taxonomic scope" value="Eukaryota"/>
</dbReference>
<gene>
    <name evidence="4" type="ORF">TVAG_054590</name>
</gene>
<organism evidence="4 5">
    <name type="scientific">Trichomonas vaginalis (strain ATCC PRA-98 / G3)</name>
    <dbReference type="NCBI Taxonomy" id="412133"/>
    <lineage>
        <taxon>Eukaryota</taxon>
        <taxon>Metamonada</taxon>
        <taxon>Parabasalia</taxon>
        <taxon>Trichomonadida</taxon>
        <taxon>Trichomonadidae</taxon>
        <taxon>Trichomonas</taxon>
    </lineage>
</organism>
<keyword evidence="5" id="KW-1185">Reference proteome</keyword>
<dbReference type="STRING" id="5722.A2EYD4"/>
<comment type="catalytic activity">
    <reaction evidence="1">
        <text>an acyl phosphate + H2O = a carboxylate + phosphate + H(+)</text>
        <dbReference type="Rhea" id="RHEA:14965"/>
        <dbReference type="ChEBI" id="CHEBI:15377"/>
        <dbReference type="ChEBI" id="CHEBI:15378"/>
        <dbReference type="ChEBI" id="CHEBI:29067"/>
        <dbReference type="ChEBI" id="CHEBI:43474"/>
        <dbReference type="ChEBI" id="CHEBI:59918"/>
        <dbReference type="EC" id="3.6.1.7"/>
    </reaction>
</comment>
<accession>A2EYD4</accession>
<sequence length="114" mass="12806">MSEENVKVFCYVRGKVQNVMFRQTLMRAALKRGVVAGATNNKKDRNRVDIALEGPASKVTEITEGLKSGKKLNSWNAHATEFHILETGKAALEHEVNTSNVDNIKWKQGVEFYL</sequence>
<dbReference type="Gene3D" id="3.30.70.100">
    <property type="match status" value="1"/>
</dbReference>
<evidence type="ECO:0000313" key="5">
    <source>
        <dbReference type="Proteomes" id="UP000001542"/>
    </source>
</evidence>
<feature type="active site" evidence="1">
    <location>
        <position position="22"/>
    </location>
</feature>
<dbReference type="KEGG" id="tva:4760198"/>
<evidence type="ECO:0000259" key="3">
    <source>
        <dbReference type="PROSITE" id="PS51160"/>
    </source>
</evidence>
<reference evidence="4" key="1">
    <citation type="submission" date="2006-10" db="EMBL/GenBank/DDBJ databases">
        <authorList>
            <person name="Amadeo P."/>
            <person name="Zhao Q."/>
            <person name="Wortman J."/>
            <person name="Fraser-Liggett C."/>
            <person name="Carlton J."/>
        </authorList>
    </citation>
    <scope>NUCLEOTIDE SEQUENCE</scope>
    <source>
        <strain evidence="4">G3</strain>
    </source>
</reference>
<feature type="active site" evidence="1">
    <location>
        <position position="41"/>
    </location>
</feature>
<keyword evidence="1" id="KW-0378">Hydrolase</keyword>
<dbReference type="InParanoid" id="A2EYD4"/>
<dbReference type="InterPro" id="IPR001792">
    <property type="entry name" value="Acylphosphatase-like_dom"/>
</dbReference>
<dbReference type="RefSeq" id="XP_001330628.1">
    <property type="nucleotide sequence ID" value="XM_001330592.1"/>
</dbReference>